<dbReference type="GO" id="GO:0043565">
    <property type="term" value="F:sequence-specific DNA binding"/>
    <property type="evidence" value="ECO:0007669"/>
    <property type="project" value="InterPro"/>
</dbReference>
<dbReference type="PROSITE" id="PS01124">
    <property type="entry name" value="HTH_ARAC_FAMILY_2"/>
    <property type="match status" value="1"/>
</dbReference>
<dbReference type="InterPro" id="IPR002818">
    <property type="entry name" value="DJ-1/PfpI"/>
</dbReference>
<name>A0AA42IZ34_9BURK</name>
<dbReference type="SMART" id="SM00342">
    <property type="entry name" value="HTH_ARAC"/>
    <property type="match status" value="1"/>
</dbReference>
<dbReference type="Gene3D" id="1.10.10.60">
    <property type="entry name" value="Homeodomain-like"/>
    <property type="match status" value="1"/>
</dbReference>
<dbReference type="Pfam" id="PF01965">
    <property type="entry name" value="DJ-1_PfpI"/>
    <property type="match status" value="1"/>
</dbReference>
<dbReference type="PANTHER" id="PTHR43130:SF3">
    <property type="entry name" value="HTH-TYPE TRANSCRIPTIONAL REGULATOR RV1931C"/>
    <property type="match status" value="1"/>
</dbReference>
<dbReference type="InterPro" id="IPR029062">
    <property type="entry name" value="Class_I_gatase-like"/>
</dbReference>
<dbReference type="InterPro" id="IPR018060">
    <property type="entry name" value="HTH_AraC"/>
</dbReference>
<sequence>MKTIGIIIFENSQSLDIAGPLDVFSEANLFLLPEERYRLITIGVDAGPIRCSNGLRMLVDQHWSDLDEPIDTLLVAGGNDLQERELPPDFYRWLRSFSKKCNRLGSICNGAFILGRAGLLDSRTVTTHWDSASTLEKICPTAHVLPDKIYIEDGNLYTSAGVTAGIDLSLFLLRQDKGALVSLNVAKRLIVLMQRIGGQSQFSPYINVYAEADSPISKAQRHALENLRSPLSMQELAQVAQMSVRNFSRQFLKELQITPSQFVERARVDAARSMLECNATPLKTIAFECGFVDSERMRRAFVRCLGVTPQQYRSTFNPVNE</sequence>
<dbReference type="SUPFAM" id="SSF52317">
    <property type="entry name" value="Class I glutamine amidotransferase-like"/>
    <property type="match status" value="1"/>
</dbReference>
<evidence type="ECO:0000313" key="4">
    <source>
        <dbReference type="EMBL" id="MDH0735701.1"/>
    </source>
</evidence>
<accession>A0AA42IZ34</accession>
<feature type="domain" description="HTH araC/xylS-type" evidence="3">
    <location>
        <begin position="217"/>
        <end position="315"/>
    </location>
</feature>
<evidence type="ECO:0000256" key="2">
    <source>
        <dbReference type="ARBA" id="ARBA00023163"/>
    </source>
</evidence>
<dbReference type="InterPro" id="IPR052158">
    <property type="entry name" value="INH-QAR"/>
</dbReference>
<dbReference type="GO" id="GO:0003700">
    <property type="term" value="F:DNA-binding transcription factor activity"/>
    <property type="evidence" value="ECO:0007669"/>
    <property type="project" value="InterPro"/>
</dbReference>
<dbReference type="Gene3D" id="3.40.50.880">
    <property type="match status" value="1"/>
</dbReference>
<protein>
    <submittedName>
        <fullName evidence="4">GlxA family transcriptional regulator</fullName>
    </submittedName>
</protein>
<evidence type="ECO:0000256" key="1">
    <source>
        <dbReference type="ARBA" id="ARBA00023015"/>
    </source>
</evidence>
<dbReference type="CDD" id="cd03137">
    <property type="entry name" value="GATase1_AraC_1"/>
    <property type="match status" value="1"/>
</dbReference>
<dbReference type="SUPFAM" id="SSF46689">
    <property type="entry name" value="Homeodomain-like"/>
    <property type="match status" value="2"/>
</dbReference>
<dbReference type="AlphaFoldDB" id="A0AA42IZ34"/>
<evidence type="ECO:0000259" key="3">
    <source>
        <dbReference type="PROSITE" id="PS01124"/>
    </source>
</evidence>
<keyword evidence="2" id="KW-0804">Transcription</keyword>
<dbReference type="Pfam" id="PF12833">
    <property type="entry name" value="HTH_18"/>
    <property type="match status" value="1"/>
</dbReference>
<dbReference type="Proteomes" id="UP001161094">
    <property type="component" value="Unassembled WGS sequence"/>
</dbReference>
<dbReference type="RefSeq" id="WP_279994567.1">
    <property type="nucleotide sequence ID" value="NZ_JAOCDZ010000004.1"/>
</dbReference>
<evidence type="ECO:0000313" key="5">
    <source>
        <dbReference type="Proteomes" id="UP001161094"/>
    </source>
</evidence>
<proteinExistence type="predicted"/>
<reference evidence="4" key="1">
    <citation type="submission" date="2022-09" db="EMBL/GenBank/DDBJ databases">
        <title>Intensive care unit water sources are persistently colonized with multi-drug resistant bacteria and are the site of extensive horizontal gene transfer of antibiotic resistance genes.</title>
        <authorList>
            <person name="Diorio-Toth L."/>
        </authorList>
    </citation>
    <scope>NUCLEOTIDE SEQUENCE</scope>
    <source>
        <strain evidence="4">GD03843</strain>
    </source>
</reference>
<dbReference type="InterPro" id="IPR009057">
    <property type="entry name" value="Homeodomain-like_sf"/>
</dbReference>
<dbReference type="PANTHER" id="PTHR43130">
    <property type="entry name" value="ARAC-FAMILY TRANSCRIPTIONAL REGULATOR"/>
    <property type="match status" value="1"/>
</dbReference>
<gene>
    <name evidence="4" type="ORF">N5D93_07765</name>
</gene>
<dbReference type="EMBL" id="JAOCDZ010000004">
    <property type="protein sequence ID" value="MDH0735701.1"/>
    <property type="molecule type" value="Genomic_DNA"/>
</dbReference>
<organism evidence="4 5">
    <name type="scientific">Achromobacter spanius</name>
    <dbReference type="NCBI Taxonomy" id="217203"/>
    <lineage>
        <taxon>Bacteria</taxon>
        <taxon>Pseudomonadati</taxon>
        <taxon>Pseudomonadota</taxon>
        <taxon>Betaproteobacteria</taxon>
        <taxon>Burkholderiales</taxon>
        <taxon>Alcaligenaceae</taxon>
        <taxon>Achromobacter</taxon>
    </lineage>
</organism>
<keyword evidence="1" id="KW-0805">Transcription regulation</keyword>
<comment type="caution">
    <text evidence="4">The sequence shown here is derived from an EMBL/GenBank/DDBJ whole genome shotgun (WGS) entry which is preliminary data.</text>
</comment>